<keyword evidence="2" id="KW-1185">Reference proteome</keyword>
<reference evidence="1" key="1">
    <citation type="submission" date="2022-10" db="EMBL/GenBank/DDBJ databases">
        <title>Complete Genome of Trichothecium roseum strain YXFP-22015, a Plant Pathogen Isolated from Citrus.</title>
        <authorList>
            <person name="Wang Y."/>
            <person name="Zhu L."/>
        </authorList>
    </citation>
    <scope>NUCLEOTIDE SEQUENCE</scope>
    <source>
        <strain evidence="1">YXFP-22015</strain>
    </source>
</reference>
<organism evidence="1 2">
    <name type="scientific">Trichothecium roseum</name>
    <dbReference type="NCBI Taxonomy" id="47278"/>
    <lineage>
        <taxon>Eukaryota</taxon>
        <taxon>Fungi</taxon>
        <taxon>Dikarya</taxon>
        <taxon>Ascomycota</taxon>
        <taxon>Pezizomycotina</taxon>
        <taxon>Sordariomycetes</taxon>
        <taxon>Hypocreomycetidae</taxon>
        <taxon>Hypocreales</taxon>
        <taxon>Hypocreales incertae sedis</taxon>
        <taxon>Trichothecium</taxon>
    </lineage>
</organism>
<name>A0ACC0VE10_9HYPO</name>
<dbReference type="EMBL" id="CM047940">
    <property type="protein sequence ID" value="KAI9904692.1"/>
    <property type="molecule type" value="Genomic_DNA"/>
</dbReference>
<evidence type="ECO:0000313" key="1">
    <source>
        <dbReference type="EMBL" id="KAI9904692.1"/>
    </source>
</evidence>
<evidence type="ECO:0000313" key="2">
    <source>
        <dbReference type="Proteomes" id="UP001163324"/>
    </source>
</evidence>
<comment type="caution">
    <text evidence="1">The sequence shown here is derived from an EMBL/GenBank/DDBJ whole genome shotgun (WGS) entry which is preliminary data.</text>
</comment>
<dbReference type="Proteomes" id="UP001163324">
    <property type="component" value="Chromosome 1"/>
</dbReference>
<protein>
    <submittedName>
        <fullName evidence="1">Uncharacterized protein</fullName>
    </submittedName>
</protein>
<proteinExistence type="predicted"/>
<sequence length="254" mass="27796">MATRVLLQRRSWAAVALGGMALAPATIYAESPVDFRRKPIYDDFDLPPTNPARSSPKTKPAPVESAPSITQPDAEEDDHKPRGPTPTDRLALQIGAARLELYKLAVAAEDKVNETMDKAFNLEQSFTNTIASLAPSPQSGERVMPGAIYVLVAAMAGSIVSRNRNILLRASMPLALGVGAGWYLLPNTMTNVSELAWTYEKRFPVVAESHIKLRESIAQGIDFARVHKEVGKRFVEDKVTDARESVEGWVRTGK</sequence>
<accession>A0ACC0VE10</accession>
<gene>
    <name evidence="1" type="ORF">N3K66_001221</name>
</gene>